<keyword evidence="4 8" id="KW-0371">Homeobox</keyword>
<evidence type="ECO:0000256" key="5">
    <source>
        <dbReference type="ARBA" id="ARBA00023163"/>
    </source>
</evidence>
<comment type="caution">
    <text evidence="11">The sequence shown here is derived from an EMBL/GenBank/DDBJ whole genome shotgun (WGS) entry which is preliminary data.</text>
</comment>
<keyword evidence="2" id="KW-0805">Transcription regulation</keyword>
<feature type="domain" description="Homeobox" evidence="10">
    <location>
        <begin position="125"/>
        <end position="188"/>
    </location>
</feature>
<dbReference type="InterPro" id="IPR001356">
    <property type="entry name" value="HD"/>
</dbReference>
<evidence type="ECO:0000256" key="4">
    <source>
        <dbReference type="ARBA" id="ARBA00023155"/>
    </source>
</evidence>
<gene>
    <name evidence="11" type="ORF">POCULU_LOCUS4842</name>
</gene>
<keyword evidence="5" id="KW-0804">Transcription</keyword>
<dbReference type="EMBL" id="CAJVPJ010000665">
    <property type="protein sequence ID" value="CAG8547340.1"/>
    <property type="molecule type" value="Genomic_DNA"/>
</dbReference>
<protein>
    <submittedName>
        <fullName evidence="11">585_t:CDS:1</fullName>
    </submittedName>
</protein>
<dbReference type="CDD" id="cd00086">
    <property type="entry name" value="homeodomain"/>
    <property type="match status" value="1"/>
</dbReference>
<evidence type="ECO:0000256" key="9">
    <source>
        <dbReference type="SAM" id="MobiDB-lite"/>
    </source>
</evidence>
<dbReference type="InterPro" id="IPR009057">
    <property type="entry name" value="Homeodomain-like_sf"/>
</dbReference>
<dbReference type="AlphaFoldDB" id="A0A9N9B110"/>
<evidence type="ECO:0000256" key="2">
    <source>
        <dbReference type="ARBA" id="ARBA00023015"/>
    </source>
</evidence>
<comment type="similarity">
    <text evidence="7">Belongs to the TALE/TGIF homeobox family.</text>
</comment>
<dbReference type="GO" id="GO:0003677">
    <property type="term" value="F:DNA binding"/>
    <property type="evidence" value="ECO:0007669"/>
    <property type="project" value="UniProtKB-UniRule"/>
</dbReference>
<dbReference type="Proteomes" id="UP000789572">
    <property type="component" value="Unassembled WGS sequence"/>
</dbReference>
<evidence type="ECO:0000259" key="10">
    <source>
        <dbReference type="PROSITE" id="PS50071"/>
    </source>
</evidence>
<organism evidence="11 12">
    <name type="scientific">Paraglomus occultum</name>
    <dbReference type="NCBI Taxonomy" id="144539"/>
    <lineage>
        <taxon>Eukaryota</taxon>
        <taxon>Fungi</taxon>
        <taxon>Fungi incertae sedis</taxon>
        <taxon>Mucoromycota</taxon>
        <taxon>Glomeromycotina</taxon>
        <taxon>Glomeromycetes</taxon>
        <taxon>Paraglomerales</taxon>
        <taxon>Paraglomeraceae</taxon>
        <taxon>Paraglomus</taxon>
    </lineage>
</organism>
<feature type="compositionally biased region" description="Basic residues" evidence="9">
    <location>
        <begin position="238"/>
        <end position="249"/>
    </location>
</feature>
<evidence type="ECO:0000256" key="3">
    <source>
        <dbReference type="ARBA" id="ARBA00023125"/>
    </source>
</evidence>
<dbReference type="OrthoDB" id="10056939at2759"/>
<keyword evidence="6 8" id="KW-0539">Nucleus</keyword>
<sequence length="249" mass="28972">MYSSHAAARRKLRVFSPVILFHEYERRTDVPTHYSDTSDQHSKKLKDSKKRIEDMLNENSQFWRKVFESTREHEKYEAACRRQYHLHLSQSYLNPAVSSMSPASPASPPSLYRPESTCEAAAVPRPTKRRRGNLPKTTTALLKSWLAKHKKHPYPTEEEKLALAKETKLNLQQISNWFINARRRHLPHLLENDFTNGNAITPQRQNQMDAYNYEENSTEDSSSDHGHGLRRVGGTKCTRIHKNKKSQHL</sequence>
<dbReference type="SUPFAM" id="SSF46689">
    <property type="entry name" value="Homeodomain-like"/>
    <property type="match status" value="1"/>
</dbReference>
<evidence type="ECO:0000313" key="12">
    <source>
        <dbReference type="Proteomes" id="UP000789572"/>
    </source>
</evidence>
<dbReference type="InterPro" id="IPR050224">
    <property type="entry name" value="TALE_homeobox"/>
</dbReference>
<dbReference type="FunFam" id="1.10.10.60:FF:000059">
    <property type="entry name" value="TGFB-induced factor homeobox 1"/>
    <property type="match status" value="1"/>
</dbReference>
<dbReference type="InterPro" id="IPR008422">
    <property type="entry name" value="KN_HD"/>
</dbReference>
<dbReference type="SMART" id="SM00389">
    <property type="entry name" value="HOX"/>
    <property type="match status" value="1"/>
</dbReference>
<feature type="region of interest" description="Disordered" evidence="9">
    <location>
        <begin position="213"/>
        <end position="249"/>
    </location>
</feature>
<name>A0A9N9B110_9GLOM</name>
<keyword evidence="12" id="KW-1185">Reference proteome</keyword>
<dbReference type="GO" id="GO:0005634">
    <property type="term" value="C:nucleus"/>
    <property type="evidence" value="ECO:0007669"/>
    <property type="project" value="UniProtKB-SubCell"/>
</dbReference>
<proteinExistence type="inferred from homology"/>
<feature type="non-terminal residue" evidence="11">
    <location>
        <position position="249"/>
    </location>
</feature>
<dbReference type="PROSITE" id="PS50071">
    <property type="entry name" value="HOMEOBOX_2"/>
    <property type="match status" value="1"/>
</dbReference>
<accession>A0A9N9B110</accession>
<dbReference type="PANTHER" id="PTHR11850">
    <property type="entry name" value="HOMEOBOX PROTEIN TRANSCRIPTION FACTORS"/>
    <property type="match status" value="1"/>
</dbReference>
<comment type="subcellular location">
    <subcellularLocation>
        <location evidence="1 8">Nucleus</location>
    </subcellularLocation>
</comment>
<dbReference type="Pfam" id="PF05920">
    <property type="entry name" value="Homeobox_KN"/>
    <property type="match status" value="1"/>
</dbReference>
<reference evidence="11" key="1">
    <citation type="submission" date="2021-06" db="EMBL/GenBank/DDBJ databases">
        <authorList>
            <person name="Kallberg Y."/>
            <person name="Tangrot J."/>
            <person name="Rosling A."/>
        </authorList>
    </citation>
    <scope>NUCLEOTIDE SEQUENCE</scope>
    <source>
        <strain evidence="11">IA702</strain>
    </source>
</reference>
<dbReference type="Gene3D" id="1.10.10.60">
    <property type="entry name" value="Homeodomain-like"/>
    <property type="match status" value="1"/>
</dbReference>
<evidence type="ECO:0000256" key="8">
    <source>
        <dbReference type="PROSITE-ProRule" id="PRU00108"/>
    </source>
</evidence>
<feature type="DNA-binding region" description="Homeobox" evidence="8">
    <location>
        <begin position="127"/>
        <end position="189"/>
    </location>
</feature>
<feature type="region of interest" description="Disordered" evidence="9">
    <location>
        <begin position="97"/>
        <end position="137"/>
    </location>
</feature>
<evidence type="ECO:0000256" key="1">
    <source>
        <dbReference type="ARBA" id="ARBA00004123"/>
    </source>
</evidence>
<evidence type="ECO:0000256" key="6">
    <source>
        <dbReference type="ARBA" id="ARBA00023242"/>
    </source>
</evidence>
<evidence type="ECO:0000256" key="7">
    <source>
        <dbReference type="ARBA" id="ARBA00038021"/>
    </source>
</evidence>
<dbReference type="GO" id="GO:0006355">
    <property type="term" value="P:regulation of DNA-templated transcription"/>
    <property type="evidence" value="ECO:0007669"/>
    <property type="project" value="InterPro"/>
</dbReference>
<keyword evidence="3 8" id="KW-0238">DNA-binding</keyword>
<evidence type="ECO:0000313" key="11">
    <source>
        <dbReference type="EMBL" id="CAG8547340.1"/>
    </source>
</evidence>